<evidence type="ECO:0000313" key="2">
    <source>
        <dbReference type="EMBL" id="QHU07811.1"/>
    </source>
</evidence>
<dbReference type="InterPro" id="IPR035437">
    <property type="entry name" value="SNase_OB-fold_sf"/>
</dbReference>
<accession>A0A6C0JSD0</accession>
<sequence>MKLFKFLTNRKENELLNYDYTKLKMFSIKGEFLGKVIDVVDGDTFTVIFKYHNEMVKNRIRLLFVDAPEINTKDLEIKKRGLDTKYFLEKLILNKLIKFRTDKQDGFGRMLAEVFFNDDSSESINNLLIKNGYALYYKNYKKK</sequence>
<dbReference type="Gene3D" id="2.40.50.90">
    <property type="match status" value="1"/>
</dbReference>
<evidence type="ECO:0000259" key="1">
    <source>
        <dbReference type="PROSITE" id="PS50830"/>
    </source>
</evidence>
<dbReference type="AlphaFoldDB" id="A0A6C0JSD0"/>
<proteinExistence type="predicted"/>
<feature type="domain" description="TNase-like" evidence="1">
    <location>
        <begin position="30"/>
        <end position="143"/>
    </location>
</feature>
<dbReference type="InterPro" id="IPR016071">
    <property type="entry name" value="Staphylococal_nuclease_OB-fold"/>
</dbReference>
<dbReference type="SUPFAM" id="SSF50199">
    <property type="entry name" value="Staphylococcal nuclease"/>
    <property type="match status" value="1"/>
</dbReference>
<name>A0A6C0JSD0_9ZZZZ</name>
<dbReference type="SMART" id="SM00318">
    <property type="entry name" value="SNc"/>
    <property type="match status" value="1"/>
</dbReference>
<organism evidence="2">
    <name type="scientific">viral metagenome</name>
    <dbReference type="NCBI Taxonomy" id="1070528"/>
    <lineage>
        <taxon>unclassified sequences</taxon>
        <taxon>metagenomes</taxon>
        <taxon>organismal metagenomes</taxon>
    </lineage>
</organism>
<dbReference type="EMBL" id="MN740687">
    <property type="protein sequence ID" value="QHU07811.1"/>
    <property type="molecule type" value="Genomic_DNA"/>
</dbReference>
<protein>
    <recommendedName>
        <fullName evidence="1">TNase-like domain-containing protein</fullName>
    </recommendedName>
</protein>
<reference evidence="2" key="1">
    <citation type="journal article" date="2020" name="Nature">
        <title>Giant virus diversity and host interactions through global metagenomics.</title>
        <authorList>
            <person name="Schulz F."/>
            <person name="Roux S."/>
            <person name="Paez-Espino D."/>
            <person name="Jungbluth S."/>
            <person name="Walsh D.A."/>
            <person name="Denef V.J."/>
            <person name="McMahon K.D."/>
            <person name="Konstantinidis K.T."/>
            <person name="Eloe-Fadrosh E.A."/>
            <person name="Kyrpides N.C."/>
            <person name="Woyke T."/>
        </authorList>
    </citation>
    <scope>NUCLEOTIDE SEQUENCE</scope>
    <source>
        <strain evidence="2">GVMAG-S-1041349-163</strain>
    </source>
</reference>
<dbReference type="PROSITE" id="PS50830">
    <property type="entry name" value="TNASE_3"/>
    <property type="match status" value="1"/>
</dbReference>
<dbReference type="Pfam" id="PF00565">
    <property type="entry name" value="SNase"/>
    <property type="match status" value="1"/>
</dbReference>